<comment type="caution">
    <text evidence="2">The sequence shown here is derived from an EMBL/GenBank/DDBJ whole genome shotgun (WGS) entry which is preliminary data.</text>
</comment>
<sequence>MKRILSNERGSVTVLLMGSLMIMIAGFMVVMSLFNEFIKQGHASGIAQQAAFAARK</sequence>
<evidence type="ECO:0000256" key="1">
    <source>
        <dbReference type="SAM" id="Phobius"/>
    </source>
</evidence>
<dbReference type="AlphaFoldDB" id="A0A4R6UAV5"/>
<evidence type="ECO:0000313" key="3">
    <source>
        <dbReference type="Proteomes" id="UP000295632"/>
    </source>
</evidence>
<keyword evidence="1" id="KW-1133">Transmembrane helix</keyword>
<dbReference type="EMBL" id="SNYJ01000001">
    <property type="protein sequence ID" value="TDQ43032.1"/>
    <property type="molecule type" value="Genomic_DNA"/>
</dbReference>
<organism evidence="2 3">
    <name type="scientific">Aureibacillus halotolerans</name>
    <dbReference type="NCBI Taxonomy" id="1508390"/>
    <lineage>
        <taxon>Bacteria</taxon>
        <taxon>Bacillati</taxon>
        <taxon>Bacillota</taxon>
        <taxon>Bacilli</taxon>
        <taxon>Bacillales</taxon>
        <taxon>Bacillaceae</taxon>
        <taxon>Aureibacillus</taxon>
    </lineage>
</organism>
<dbReference type="Proteomes" id="UP000295632">
    <property type="component" value="Unassembled WGS sequence"/>
</dbReference>
<name>A0A4R6UAV5_9BACI</name>
<evidence type="ECO:0000313" key="2">
    <source>
        <dbReference type="EMBL" id="TDQ43032.1"/>
    </source>
</evidence>
<feature type="transmembrane region" description="Helical" evidence="1">
    <location>
        <begin position="12"/>
        <end position="34"/>
    </location>
</feature>
<keyword evidence="1" id="KW-0812">Transmembrane</keyword>
<protein>
    <submittedName>
        <fullName evidence="2">Uncharacterized protein</fullName>
    </submittedName>
</protein>
<proteinExistence type="predicted"/>
<gene>
    <name evidence="2" type="ORF">EV213_101464</name>
</gene>
<dbReference type="RefSeq" id="WP_166639126.1">
    <property type="nucleotide sequence ID" value="NZ_SNYJ01000001.1"/>
</dbReference>
<keyword evidence="1" id="KW-0472">Membrane</keyword>
<accession>A0A4R6UAV5</accession>
<reference evidence="2 3" key="1">
    <citation type="submission" date="2019-03" db="EMBL/GenBank/DDBJ databases">
        <title>Genomic Encyclopedia of Type Strains, Phase IV (KMG-IV): sequencing the most valuable type-strain genomes for metagenomic binning, comparative biology and taxonomic classification.</title>
        <authorList>
            <person name="Goeker M."/>
        </authorList>
    </citation>
    <scope>NUCLEOTIDE SEQUENCE [LARGE SCALE GENOMIC DNA]</scope>
    <source>
        <strain evidence="2 3">DSM 28697</strain>
    </source>
</reference>
<keyword evidence="3" id="KW-1185">Reference proteome</keyword>